<evidence type="ECO:0000256" key="1">
    <source>
        <dbReference type="SAM" id="MobiDB-lite"/>
    </source>
</evidence>
<dbReference type="InterPro" id="IPR016300">
    <property type="entry name" value="ATPase_ArsA/GET3"/>
</dbReference>
<organism evidence="3 4">
    <name type="scientific">Geodermatophilus amargosae</name>
    <dbReference type="NCBI Taxonomy" id="1296565"/>
    <lineage>
        <taxon>Bacteria</taxon>
        <taxon>Bacillati</taxon>
        <taxon>Actinomycetota</taxon>
        <taxon>Actinomycetes</taxon>
        <taxon>Geodermatophilales</taxon>
        <taxon>Geodermatophilaceae</taxon>
        <taxon>Geodermatophilus</taxon>
    </lineage>
</organism>
<dbReference type="EMBL" id="FPBA01000001">
    <property type="protein sequence ID" value="SFT35050.1"/>
    <property type="molecule type" value="Genomic_DNA"/>
</dbReference>
<dbReference type="InterPro" id="IPR027417">
    <property type="entry name" value="P-loop_NTPase"/>
</dbReference>
<gene>
    <name evidence="3" type="ORF">SAMN05660657_00322</name>
</gene>
<feature type="domain" description="ArsA/GET3 Anion-transporting ATPase-like" evidence="2">
    <location>
        <begin position="38"/>
        <end position="310"/>
    </location>
</feature>
<dbReference type="Pfam" id="PF02374">
    <property type="entry name" value="ArsA_ATPase"/>
    <property type="match status" value="1"/>
</dbReference>
<keyword evidence="3" id="KW-0547">Nucleotide-binding</keyword>
<evidence type="ECO:0000313" key="4">
    <source>
        <dbReference type="Proteomes" id="UP000199546"/>
    </source>
</evidence>
<dbReference type="Gene3D" id="3.40.50.300">
    <property type="entry name" value="P-loop containing nucleotide triphosphate hydrolases"/>
    <property type="match status" value="1"/>
</dbReference>
<keyword evidence="3" id="KW-0067">ATP-binding</keyword>
<dbReference type="STRING" id="1296565.SAMN05660657_00322"/>
<dbReference type="GO" id="GO:0005524">
    <property type="term" value="F:ATP binding"/>
    <property type="evidence" value="ECO:0007669"/>
    <property type="project" value="UniProtKB-KW"/>
</dbReference>
<keyword evidence="4" id="KW-1185">Reference proteome</keyword>
<dbReference type="PANTHER" id="PTHR10803">
    <property type="entry name" value="ARSENICAL PUMP-DRIVING ATPASE ARSENITE-TRANSLOCATING ATPASE"/>
    <property type="match status" value="1"/>
</dbReference>
<reference evidence="4" key="1">
    <citation type="submission" date="2016-10" db="EMBL/GenBank/DDBJ databases">
        <authorList>
            <person name="Varghese N."/>
            <person name="Submissions S."/>
        </authorList>
    </citation>
    <scope>NUCLEOTIDE SEQUENCE [LARGE SCALE GENOMIC DNA]</scope>
    <source>
        <strain evidence="4">DSM 46136</strain>
    </source>
</reference>
<protein>
    <submittedName>
        <fullName evidence="3">Arsenite efflux ATP-binding protein ArsA</fullName>
    </submittedName>
</protein>
<dbReference type="Proteomes" id="UP000199546">
    <property type="component" value="Unassembled WGS sequence"/>
</dbReference>
<dbReference type="InterPro" id="IPR025723">
    <property type="entry name" value="ArsA/GET3_ATPase-like"/>
</dbReference>
<proteinExistence type="predicted"/>
<dbReference type="AlphaFoldDB" id="A0A1I6X9T2"/>
<sequence length="418" mass="44553">MSAAEEATPRPARAPARPAAERQAPPMDLAALIEDADTRILVCCGSGGVGKTTTSAALALAAAEAGRRVVVLTIDPARRLAQSLGLEELDNEPRKVEIPGIAGELHAMMLDMKRTFDDIVVSHSTPERAEQILANPFYQTLSSSFAGTQEYMAMEKLGQLRAADTWDLIIVDTPPSRSALDFLDAPNRMSRFLDGTMIRLLTAPARAGGRAGFKFASAGLMFFSRIISKVLGGQLLRDISAFVSALDTMFGGFRERATATYELLRRPGTWFVVVATPEPDALREASYFVDRLSSEGMPLAGLVLNRTHPPASTRLSATRAETAAEAAAETGNGDPAVALAAGALRVHAERMTLAAREQRLADRFTSAHPEVAMRAVPAAAGDVHDLDGLRTMAEALTGPDGDTPTGVPRTRVLPARRA</sequence>
<evidence type="ECO:0000259" key="2">
    <source>
        <dbReference type="Pfam" id="PF02374"/>
    </source>
</evidence>
<dbReference type="PANTHER" id="PTHR10803:SF26">
    <property type="entry name" value="ANION TRANSPORTER ATPASE-RELATED"/>
    <property type="match status" value="1"/>
</dbReference>
<name>A0A1I6X9T2_9ACTN</name>
<dbReference type="RefSeq" id="WP_217644465.1">
    <property type="nucleotide sequence ID" value="NZ_FPBA01000001.1"/>
</dbReference>
<accession>A0A1I6X9T2</accession>
<feature type="region of interest" description="Disordered" evidence="1">
    <location>
        <begin position="1"/>
        <end position="25"/>
    </location>
</feature>
<dbReference type="CDD" id="cd02035">
    <property type="entry name" value="ArsA"/>
    <property type="match status" value="1"/>
</dbReference>
<dbReference type="SUPFAM" id="SSF52540">
    <property type="entry name" value="P-loop containing nucleoside triphosphate hydrolases"/>
    <property type="match status" value="1"/>
</dbReference>
<evidence type="ECO:0000313" key="3">
    <source>
        <dbReference type="EMBL" id="SFT35050.1"/>
    </source>
</evidence>
<dbReference type="GO" id="GO:0016887">
    <property type="term" value="F:ATP hydrolysis activity"/>
    <property type="evidence" value="ECO:0007669"/>
    <property type="project" value="InterPro"/>
</dbReference>